<feature type="transmembrane region" description="Helical" evidence="1">
    <location>
        <begin position="90"/>
        <end position="110"/>
    </location>
</feature>
<organism evidence="2 3">
    <name type="scientific">Priestia koreensis</name>
    <dbReference type="NCBI Taxonomy" id="284581"/>
    <lineage>
        <taxon>Bacteria</taxon>
        <taxon>Bacillati</taxon>
        <taxon>Bacillota</taxon>
        <taxon>Bacilli</taxon>
        <taxon>Bacillales</taxon>
        <taxon>Bacillaceae</taxon>
        <taxon>Priestia</taxon>
    </lineage>
</organism>
<evidence type="ECO:0000313" key="2">
    <source>
        <dbReference type="EMBL" id="KOO43877.1"/>
    </source>
</evidence>
<dbReference type="Pfam" id="PF06898">
    <property type="entry name" value="YqfD"/>
    <property type="match status" value="1"/>
</dbReference>
<sequence>MKNDWISYLKGTVRVSITGKGIERLMNQFIRNGISFRNVKKMDEQTIMAEIFVEDISAIRTTMRKSGCKLFFHQKKGGPFLLKKMWRNSGFVLGLIAFLCVILVLSNMVWKIDVKGATPYMSYRIMKELDAMGVQKGKLKFVLDDPDTIQRKLTEKIQDLTWVGVEVKGTAYHFQVVEKNIPKVVEQTSPGNIIAKKKAVVTYMFVEKGQPLVKVHDFVQKGQLLVSGVIGKNETQKVVASKGAVYGEVWYKAEVSIPLDTSFQVLTGKSYNKHYLQIFGWKMPVWAFNKETYASQKVDDVVQPVYFFKWKMPLSYEKISTHQSEHTVRHYSRTEAVKKGIETGRKELESKIDKDAKIKGEKVLHQSIENGKVKLVIHYQVIENIAMTQPIIQGD</sequence>
<dbReference type="NCBIfam" id="TIGR02876">
    <property type="entry name" value="spore_yqfD"/>
    <property type="match status" value="1"/>
</dbReference>
<keyword evidence="1" id="KW-0472">Membrane</keyword>
<dbReference type="InterPro" id="IPR010690">
    <property type="entry name" value="YqfD"/>
</dbReference>
<dbReference type="PIRSF" id="PIRSF029895">
    <property type="entry name" value="SpoIV"/>
    <property type="match status" value="1"/>
</dbReference>
<dbReference type="OrthoDB" id="1640349at2"/>
<comment type="caution">
    <text evidence="2">The sequence shown here is derived from an EMBL/GenBank/DDBJ whole genome shotgun (WGS) entry which is preliminary data.</text>
</comment>
<keyword evidence="3" id="KW-1185">Reference proteome</keyword>
<evidence type="ECO:0000256" key="1">
    <source>
        <dbReference type="SAM" id="Phobius"/>
    </source>
</evidence>
<dbReference type="STRING" id="284581.AMD01_14135"/>
<dbReference type="PATRIC" id="fig|284581.3.peg.3897"/>
<dbReference type="RefSeq" id="WP_053402076.1">
    <property type="nucleotide sequence ID" value="NZ_LILC01000019.1"/>
</dbReference>
<proteinExistence type="predicted"/>
<keyword evidence="1" id="KW-0812">Transmembrane</keyword>
<accession>A0A0M0KZ20</accession>
<dbReference type="Proteomes" id="UP000037558">
    <property type="component" value="Unassembled WGS sequence"/>
</dbReference>
<evidence type="ECO:0000313" key="3">
    <source>
        <dbReference type="Proteomes" id="UP000037558"/>
    </source>
</evidence>
<dbReference type="AlphaFoldDB" id="A0A0M0KZ20"/>
<keyword evidence="1" id="KW-1133">Transmembrane helix</keyword>
<protein>
    <submittedName>
        <fullName evidence="2">Stage IV sporulation protein</fullName>
    </submittedName>
</protein>
<reference evidence="3" key="1">
    <citation type="submission" date="2015-08" db="EMBL/GenBank/DDBJ databases">
        <title>Fjat-14210 dsm16467.</title>
        <authorList>
            <person name="Liu B."/>
            <person name="Wang J."/>
            <person name="Zhu Y."/>
            <person name="Liu G."/>
            <person name="Chen Q."/>
            <person name="Chen Z."/>
            <person name="Lan J."/>
            <person name="Che J."/>
            <person name="Ge C."/>
            <person name="Shi H."/>
            <person name="Pan Z."/>
            <person name="Liu X."/>
        </authorList>
    </citation>
    <scope>NUCLEOTIDE SEQUENCE [LARGE SCALE GENOMIC DNA]</scope>
    <source>
        <strain evidence="3">DSM 16467</strain>
    </source>
</reference>
<gene>
    <name evidence="2" type="ORF">AMD01_14135</name>
</gene>
<name>A0A0M0KZ20_9BACI</name>
<dbReference type="EMBL" id="LILC01000019">
    <property type="protein sequence ID" value="KOO43877.1"/>
    <property type="molecule type" value="Genomic_DNA"/>
</dbReference>